<dbReference type="EMBL" id="VLPK01000001">
    <property type="protein sequence ID" value="TSJ42889.1"/>
    <property type="molecule type" value="Genomic_DNA"/>
</dbReference>
<keyword evidence="2" id="KW-1185">Reference proteome</keyword>
<accession>A0A556MSW5</accession>
<comment type="caution">
    <text evidence="1">The sequence shown here is derived from an EMBL/GenBank/DDBJ whole genome shotgun (WGS) entry which is preliminary data.</text>
</comment>
<name>A0A556MSW5_9SPHI</name>
<evidence type="ECO:0000313" key="2">
    <source>
        <dbReference type="Proteomes" id="UP000318733"/>
    </source>
</evidence>
<sequence>MEDYEKILSVLLAVQQKHADFFEKQQKQITDYVEFQNKKLPVLKIKKGLPAQIIEDIYDAL</sequence>
<dbReference type="RefSeq" id="WP_144246459.1">
    <property type="nucleotide sequence ID" value="NZ_VLPK01000001.1"/>
</dbReference>
<dbReference type="AlphaFoldDB" id="A0A556MSW5"/>
<dbReference type="Proteomes" id="UP000318733">
    <property type="component" value="Unassembled WGS sequence"/>
</dbReference>
<gene>
    <name evidence="1" type="ORF">FO440_01495</name>
</gene>
<protein>
    <submittedName>
        <fullName evidence="1">Uncharacterized protein</fullName>
    </submittedName>
</protein>
<proteinExistence type="predicted"/>
<organism evidence="1 2">
    <name type="scientific">Mucilaginibacter corticis</name>
    <dbReference type="NCBI Taxonomy" id="2597670"/>
    <lineage>
        <taxon>Bacteria</taxon>
        <taxon>Pseudomonadati</taxon>
        <taxon>Bacteroidota</taxon>
        <taxon>Sphingobacteriia</taxon>
        <taxon>Sphingobacteriales</taxon>
        <taxon>Sphingobacteriaceae</taxon>
        <taxon>Mucilaginibacter</taxon>
    </lineage>
</organism>
<reference evidence="1 2" key="1">
    <citation type="submission" date="2019-07" db="EMBL/GenBank/DDBJ databases">
        <authorList>
            <person name="Huq M.A."/>
        </authorList>
    </citation>
    <scope>NUCLEOTIDE SEQUENCE [LARGE SCALE GENOMIC DNA]</scope>
    <source>
        <strain evidence="1 2">MAH-19</strain>
    </source>
</reference>
<evidence type="ECO:0000313" key="1">
    <source>
        <dbReference type="EMBL" id="TSJ42889.1"/>
    </source>
</evidence>